<sequence>MRGRSGDRWAALGAVRAGLRPFPPDLEPEYRAARNAARSRYLVPTALLGICCLDLYVLVDLVLAPQVVLLSLLLRLAVVTPAMLAALVVRRWRLRRDPASGVDGPLFAGAAALVVAVLVLIQGTAPGALGGAYFAGSFIVVVFFVTLLRSDVRQAAAGLVAMLAAFGHGQALIGADPVPLQVAALLAVAVAGFFGLVMAGHVETSERARFLAERRERALARERERLIAALATAAVRDELTGLLNRRGLHERLPAPGTPVAVLVVDVDHFKSYNDRFGHLEGDRCLARVAAALEAGSRPGDVVARTGGEEFVVLLHPDPGAPGGRAAQRADARAAAERLHAAVRALALPHPARPDGPGVVTVSVGVALGSWDEAFAAADAAVYAAKHAGRDRVHEAPGAPEAPSAREPHEVTP</sequence>
<feature type="domain" description="GGDEF" evidence="3">
    <location>
        <begin position="257"/>
        <end position="397"/>
    </location>
</feature>
<keyword evidence="2" id="KW-0812">Transmembrane</keyword>
<dbReference type="InterPro" id="IPR043128">
    <property type="entry name" value="Rev_trsase/Diguanyl_cyclase"/>
</dbReference>
<dbReference type="GO" id="GO:1902201">
    <property type="term" value="P:negative regulation of bacterial-type flagellum-dependent cell motility"/>
    <property type="evidence" value="ECO:0007669"/>
    <property type="project" value="TreeGrafter"/>
</dbReference>
<dbReference type="Pfam" id="PF00990">
    <property type="entry name" value="GGDEF"/>
    <property type="match status" value="1"/>
</dbReference>
<dbReference type="PANTHER" id="PTHR45138">
    <property type="entry name" value="REGULATORY COMPONENTS OF SENSORY TRANSDUCTION SYSTEM"/>
    <property type="match status" value="1"/>
</dbReference>
<evidence type="ECO:0000256" key="2">
    <source>
        <dbReference type="SAM" id="Phobius"/>
    </source>
</evidence>
<dbReference type="GO" id="GO:0052621">
    <property type="term" value="F:diguanylate cyclase activity"/>
    <property type="evidence" value="ECO:0007669"/>
    <property type="project" value="TreeGrafter"/>
</dbReference>
<dbReference type="GO" id="GO:0043709">
    <property type="term" value="P:cell adhesion involved in single-species biofilm formation"/>
    <property type="evidence" value="ECO:0007669"/>
    <property type="project" value="TreeGrafter"/>
</dbReference>
<dbReference type="GO" id="GO:0005886">
    <property type="term" value="C:plasma membrane"/>
    <property type="evidence" value="ECO:0007669"/>
    <property type="project" value="TreeGrafter"/>
</dbReference>
<dbReference type="SMART" id="SM00267">
    <property type="entry name" value="GGDEF"/>
    <property type="match status" value="1"/>
</dbReference>
<feature type="transmembrane region" description="Helical" evidence="2">
    <location>
        <begin position="127"/>
        <end position="148"/>
    </location>
</feature>
<accession>A0A7W4XX16</accession>
<reference evidence="4 5" key="1">
    <citation type="submission" date="2020-08" db="EMBL/GenBank/DDBJ databases">
        <title>The Agave Microbiome: Exploring the role of microbial communities in plant adaptations to desert environments.</title>
        <authorList>
            <person name="Partida-Martinez L.P."/>
        </authorList>
    </citation>
    <scope>NUCLEOTIDE SEQUENCE [LARGE SCALE GENOMIC DNA]</scope>
    <source>
        <strain evidence="4 5">AS2.23</strain>
    </source>
</reference>
<gene>
    <name evidence="4" type="ORF">FHR75_001542</name>
</gene>
<keyword evidence="2" id="KW-0472">Membrane</keyword>
<dbReference type="SUPFAM" id="SSF55073">
    <property type="entry name" value="Nucleotide cyclase"/>
    <property type="match status" value="1"/>
</dbReference>
<dbReference type="EMBL" id="JACHVY010000001">
    <property type="protein sequence ID" value="MBB2900754.1"/>
    <property type="molecule type" value="Genomic_DNA"/>
</dbReference>
<feature type="transmembrane region" description="Helical" evidence="2">
    <location>
        <begin position="101"/>
        <end position="121"/>
    </location>
</feature>
<comment type="caution">
    <text evidence="4">The sequence shown here is derived from an EMBL/GenBank/DDBJ whole genome shotgun (WGS) entry which is preliminary data.</text>
</comment>
<dbReference type="Proteomes" id="UP000533269">
    <property type="component" value="Unassembled WGS sequence"/>
</dbReference>
<name>A0A7W4XX16_KINRA</name>
<dbReference type="PROSITE" id="PS50887">
    <property type="entry name" value="GGDEF"/>
    <property type="match status" value="1"/>
</dbReference>
<dbReference type="NCBIfam" id="TIGR00254">
    <property type="entry name" value="GGDEF"/>
    <property type="match status" value="1"/>
</dbReference>
<dbReference type="InterPro" id="IPR050469">
    <property type="entry name" value="Diguanylate_Cyclase"/>
</dbReference>
<feature type="transmembrane region" description="Helical" evidence="2">
    <location>
        <begin position="155"/>
        <end position="173"/>
    </location>
</feature>
<dbReference type="InterPro" id="IPR000160">
    <property type="entry name" value="GGDEF_dom"/>
</dbReference>
<evidence type="ECO:0000313" key="4">
    <source>
        <dbReference type="EMBL" id="MBB2900754.1"/>
    </source>
</evidence>
<feature type="compositionally biased region" description="Basic and acidic residues" evidence="1">
    <location>
        <begin position="403"/>
        <end position="412"/>
    </location>
</feature>
<feature type="transmembrane region" description="Helical" evidence="2">
    <location>
        <begin position="69"/>
        <end position="89"/>
    </location>
</feature>
<dbReference type="InterPro" id="IPR029787">
    <property type="entry name" value="Nucleotide_cyclase"/>
</dbReference>
<organism evidence="4 5">
    <name type="scientific">Kineococcus radiotolerans</name>
    <dbReference type="NCBI Taxonomy" id="131568"/>
    <lineage>
        <taxon>Bacteria</taxon>
        <taxon>Bacillati</taxon>
        <taxon>Actinomycetota</taxon>
        <taxon>Actinomycetes</taxon>
        <taxon>Kineosporiales</taxon>
        <taxon>Kineosporiaceae</taxon>
        <taxon>Kineococcus</taxon>
    </lineage>
</organism>
<feature type="transmembrane region" description="Helical" evidence="2">
    <location>
        <begin position="41"/>
        <end position="63"/>
    </location>
</feature>
<keyword evidence="2" id="KW-1133">Transmembrane helix</keyword>
<dbReference type="CDD" id="cd01949">
    <property type="entry name" value="GGDEF"/>
    <property type="match status" value="1"/>
</dbReference>
<dbReference type="PANTHER" id="PTHR45138:SF9">
    <property type="entry name" value="DIGUANYLATE CYCLASE DGCM-RELATED"/>
    <property type="match status" value="1"/>
</dbReference>
<dbReference type="RefSeq" id="WP_183390867.1">
    <property type="nucleotide sequence ID" value="NZ_JACHVY010000001.1"/>
</dbReference>
<dbReference type="AlphaFoldDB" id="A0A7W4XX16"/>
<evidence type="ECO:0000259" key="3">
    <source>
        <dbReference type="PROSITE" id="PS50887"/>
    </source>
</evidence>
<feature type="region of interest" description="Disordered" evidence="1">
    <location>
        <begin position="386"/>
        <end position="412"/>
    </location>
</feature>
<proteinExistence type="predicted"/>
<reference evidence="4 5" key="2">
    <citation type="submission" date="2020-08" db="EMBL/GenBank/DDBJ databases">
        <authorList>
            <person name="Partida-Martinez L."/>
            <person name="Huntemann M."/>
            <person name="Clum A."/>
            <person name="Wang J."/>
            <person name="Palaniappan K."/>
            <person name="Ritter S."/>
            <person name="Chen I.-M."/>
            <person name="Stamatis D."/>
            <person name="Reddy T."/>
            <person name="O'Malley R."/>
            <person name="Daum C."/>
            <person name="Shapiro N."/>
            <person name="Ivanova N."/>
            <person name="Kyrpides N."/>
            <person name="Woyke T."/>
        </authorList>
    </citation>
    <scope>NUCLEOTIDE SEQUENCE [LARGE SCALE GENOMIC DNA]</scope>
    <source>
        <strain evidence="4 5">AS2.23</strain>
    </source>
</reference>
<evidence type="ECO:0000313" key="5">
    <source>
        <dbReference type="Proteomes" id="UP000533269"/>
    </source>
</evidence>
<dbReference type="Gene3D" id="3.30.70.270">
    <property type="match status" value="1"/>
</dbReference>
<evidence type="ECO:0000256" key="1">
    <source>
        <dbReference type="SAM" id="MobiDB-lite"/>
    </source>
</evidence>
<feature type="transmembrane region" description="Helical" evidence="2">
    <location>
        <begin position="179"/>
        <end position="199"/>
    </location>
</feature>
<protein>
    <submittedName>
        <fullName evidence="4">Diguanylate cyclase (GGDEF)-like protein</fullName>
    </submittedName>
</protein>